<evidence type="ECO:0000256" key="3">
    <source>
        <dbReference type="ARBA" id="ARBA00022692"/>
    </source>
</evidence>
<dbReference type="Proteomes" id="UP000325395">
    <property type="component" value="Unassembled WGS sequence"/>
</dbReference>
<feature type="transmembrane region" description="Helical" evidence="7">
    <location>
        <begin position="176"/>
        <end position="195"/>
    </location>
</feature>
<evidence type="ECO:0000256" key="4">
    <source>
        <dbReference type="ARBA" id="ARBA00022989"/>
    </source>
</evidence>
<accession>A0ABQ6WH23</accession>
<keyword evidence="5 7" id="KW-0472">Membrane</keyword>
<dbReference type="InterPro" id="IPR011701">
    <property type="entry name" value="MFS"/>
</dbReference>
<dbReference type="Gene3D" id="1.20.1250.20">
    <property type="entry name" value="MFS general substrate transporter like domains"/>
    <property type="match status" value="2"/>
</dbReference>
<gene>
    <name evidence="9" type="ORF">BDV36DRAFT_311630</name>
</gene>
<dbReference type="InterPro" id="IPR036259">
    <property type="entry name" value="MFS_trans_sf"/>
</dbReference>
<evidence type="ECO:0000313" key="9">
    <source>
        <dbReference type="EMBL" id="KAE8414826.1"/>
    </source>
</evidence>
<dbReference type="PANTHER" id="PTHR23501:SF193">
    <property type="entry name" value="MULTIDRUG TRANSPORTER, PUTATIVE (AFU_ORTHOLOGUE AFUA_8G00940)-RELATED"/>
    <property type="match status" value="1"/>
</dbReference>
<feature type="transmembrane region" description="Helical" evidence="7">
    <location>
        <begin position="144"/>
        <end position="164"/>
    </location>
</feature>
<evidence type="ECO:0000259" key="8">
    <source>
        <dbReference type="PROSITE" id="PS50850"/>
    </source>
</evidence>
<feature type="transmembrane region" description="Helical" evidence="7">
    <location>
        <begin position="279"/>
        <end position="297"/>
    </location>
</feature>
<reference evidence="9 10" key="1">
    <citation type="submission" date="2019-04" db="EMBL/GenBank/DDBJ databases">
        <authorList>
            <consortium name="DOE Joint Genome Institute"/>
            <person name="Mondo S."/>
            <person name="Kjaerbolling I."/>
            <person name="Vesth T."/>
            <person name="Frisvad J.C."/>
            <person name="Nybo J.L."/>
            <person name="Theobald S."/>
            <person name="Kildgaard S."/>
            <person name="Isbrandt T."/>
            <person name="Kuo A."/>
            <person name="Sato A."/>
            <person name="Lyhne E.K."/>
            <person name="Kogle M.E."/>
            <person name="Wiebenga A."/>
            <person name="Kun R.S."/>
            <person name="Lubbers R.J."/>
            <person name="Makela M.R."/>
            <person name="Barry K."/>
            <person name="Chovatia M."/>
            <person name="Clum A."/>
            <person name="Daum C."/>
            <person name="Haridas S."/>
            <person name="He G."/>
            <person name="LaButti K."/>
            <person name="Lipzen A."/>
            <person name="Riley R."/>
            <person name="Salamov A."/>
            <person name="Simmons B.A."/>
            <person name="Magnuson J.K."/>
            <person name="Henrissat B."/>
            <person name="Mortensen U.H."/>
            <person name="Larsen T.O."/>
            <person name="Devries R.P."/>
            <person name="Grigoriev I.V."/>
            <person name="Machida M."/>
            <person name="Baker S.E."/>
            <person name="Andersen M.R."/>
            <person name="Cantor M.N."/>
            <person name="Hua S.X."/>
        </authorList>
    </citation>
    <scope>NUCLEOTIDE SEQUENCE [LARGE SCALE GENOMIC DNA]</scope>
    <source>
        <strain evidence="9 10">CBS 117616</strain>
    </source>
</reference>
<feature type="transmembrane region" description="Helical" evidence="7">
    <location>
        <begin position="118"/>
        <end position="138"/>
    </location>
</feature>
<feature type="transmembrane region" description="Helical" evidence="7">
    <location>
        <begin position="352"/>
        <end position="374"/>
    </location>
</feature>
<keyword evidence="3 7" id="KW-0812">Transmembrane</keyword>
<dbReference type="EMBL" id="ML735778">
    <property type="protein sequence ID" value="KAE8414826.1"/>
    <property type="molecule type" value="Genomic_DNA"/>
</dbReference>
<feature type="region of interest" description="Disordered" evidence="6">
    <location>
        <begin position="549"/>
        <end position="570"/>
    </location>
</feature>
<organism evidence="9 10">
    <name type="scientific">Aspergillus pseudocaelatus</name>
    <dbReference type="NCBI Taxonomy" id="1825620"/>
    <lineage>
        <taxon>Eukaryota</taxon>
        <taxon>Fungi</taxon>
        <taxon>Dikarya</taxon>
        <taxon>Ascomycota</taxon>
        <taxon>Pezizomycotina</taxon>
        <taxon>Eurotiomycetes</taxon>
        <taxon>Eurotiomycetidae</taxon>
        <taxon>Eurotiales</taxon>
        <taxon>Aspergillaceae</taxon>
        <taxon>Aspergillus</taxon>
        <taxon>Aspergillus subgen. Circumdati</taxon>
    </lineage>
</organism>
<keyword evidence="4 7" id="KW-1133">Transmembrane helix</keyword>
<feature type="region of interest" description="Disordered" evidence="6">
    <location>
        <begin position="1"/>
        <end position="42"/>
    </location>
</feature>
<dbReference type="SUPFAM" id="SSF103473">
    <property type="entry name" value="MFS general substrate transporter"/>
    <property type="match status" value="1"/>
</dbReference>
<evidence type="ECO:0000256" key="6">
    <source>
        <dbReference type="SAM" id="MobiDB-lite"/>
    </source>
</evidence>
<evidence type="ECO:0000256" key="5">
    <source>
        <dbReference type="ARBA" id="ARBA00023136"/>
    </source>
</evidence>
<feature type="compositionally biased region" description="Basic and acidic residues" evidence="6">
    <location>
        <begin position="33"/>
        <end position="42"/>
    </location>
</feature>
<protein>
    <submittedName>
        <fullName evidence="9">Major facilitator superfamily domain-containing protein</fullName>
    </submittedName>
</protein>
<feature type="transmembrane region" description="Helical" evidence="7">
    <location>
        <begin position="449"/>
        <end position="469"/>
    </location>
</feature>
<comment type="subcellular location">
    <subcellularLocation>
        <location evidence="1">Membrane</location>
        <topology evidence="1">Multi-pass membrane protein</topology>
    </subcellularLocation>
</comment>
<keyword evidence="10" id="KW-1185">Reference proteome</keyword>
<dbReference type="PROSITE" id="PS50850">
    <property type="entry name" value="MFS"/>
    <property type="match status" value="1"/>
</dbReference>
<evidence type="ECO:0000256" key="2">
    <source>
        <dbReference type="ARBA" id="ARBA00007520"/>
    </source>
</evidence>
<feature type="transmembrane region" description="Helical" evidence="7">
    <location>
        <begin position="317"/>
        <end position="340"/>
    </location>
</feature>
<evidence type="ECO:0000313" key="10">
    <source>
        <dbReference type="Proteomes" id="UP000325395"/>
    </source>
</evidence>
<dbReference type="InterPro" id="IPR020846">
    <property type="entry name" value="MFS_dom"/>
</dbReference>
<feature type="transmembrane region" description="Helical" evidence="7">
    <location>
        <begin position="207"/>
        <end position="226"/>
    </location>
</feature>
<feature type="domain" description="Major facilitator superfamily (MFS) profile" evidence="8">
    <location>
        <begin position="54"/>
        <end position="500"/>
    </location>
</feature>
<comment type="similarity">
    <text evidence="2">Belongs to the major facilitator superfamily. TCR/Tet family.</text>
</comment>
<feature type="transmembrane region" description="Helical" evidence="7">
    <location>
        <begin position="52"/>
        <end position="77"/>
    </location>
</feature>
<evidence type="ECO:0000256" key="1">
    <source>
        <dbReference type="ARBA" id="ARBA00004141"/>
    </source>
</evidence>
<dbReference type="PANTHER" id="PTHR23501">
    <property type="entry name" value="MAJOR FACILITATOR SUPERFAMILY"/>
    <property type="match status" value="1"/>
</dbReference>
<feature type="transmembrane region" description="Helical" evidence="7">
    <location>
        <begin position="247"/>
        <end position="267"/>
    </location>
</feature>
<name>A0ABQ6WH23_9EURO</name>
<dbReference type="CDD" id="cd17502">
    <property type="entry name" value="MFS_Azr1_MDR_like"/>
    <property type="match status" value="1"/>
</dbReference>
<dbReference type="Pfam" id="PF07690">
    <property type="entry name" value="MFS_1"/>
    <property type="match status" value="1"/>
</dbReference>
<feature type="transmembrane region" description="Helical" evidence="7">
    <location>
        <begin position="524"/>
        <end position="546"/>
    </location>
</feature>
<feature type="transmembrane region" description="Helical" evidence="7">
    <location>
        <begin position="89"/>
        <end position="106"/>
    </location>
</feature>
<sequence length="570" mass="61383">MMDDEKGPLPPHQAEQNDPVAEMDEFGQNNEEPSDRETQEPEEKHLKGFRMYCVSLALLTSIFLTTLDASIISTAVPQISSRFHSTLDIGWYSSVYMIAICAILPMAGKFYAHFNPKFTFLGFLFLFELGSLLSGVAVSSRMLIVGRAVAGLGSAGIYNGALTIMGKGMKPSARAWQIGLGTSMATIGSVFGPLIGGGLTSRVSWRWCFYINLPPGGLTALILVVMKIPTGNDEPELPKGLRKSLALFDPVGFLLFCPSCILFLLAIQWGGVKYPWTSARVIGLLCGSAVGFILFVAQEACHGDKAMIAPKMARNSVVFFGFWTVLFQFGSLMVITYYLPLWFQVVKDASPIRSGVMLLPTIIAQTLFTVVAGAIVSKGGYCAPPALTGCALTVIGAGLMTTFVPSTRSGKWIGYQILIGAGRGLSIQVPIIATQAVLPRQLISSGTSIILFGQFFGGAVFTASAQTIFTNRLYNSLLEYLPYPETVNDIVEAGAIPSSFAQLVPATDYADVIRAYNDALTQTWYLGVGLAGVACFVCFGLGWTHIDNKKPKKKAKSPAVDENAEEKKGI</sequence>
<evidence type="ECO:0000256" key="7">
    <source>
        <dbReference type="SAM" id="Phobius"/>
    </source>
</evidence>
<proteinExistence type="inferred from homology"/>
<feature type="transmembrane region" description="Helical" evidence="7">
    <location>
        <begin position="386"/>
        <end position="406"/>
    </location>
</feature>